<feature type="region of interest" description="Disordered" evidence="1">
    <location>
        <begin position="71"/>
        <end position="91"/>
    </location>
</feature>
<dbReference type="Proteomes" id="UP000197446">
    <property type="component" value="Unassembled WGS sequence"/>
</dbReference>
<organism evidence="2 3">
    <name type="scientific">Roseateles puraquae</name>
    <dbReference type="NCBI Taxonomy" id="431059"/>
    <lineage>
        <taxon>Bacteria</taxon>
        <taxon>Pseudomonadati</taxon>
        <taxon>Pseudomonadota</taxon>
        <taxon>Betaproteobacteria</taxon>
        <taxon>Burkholderiales</taxon>
        <taxon>Sphaerotilaceae</taxon>
        <taxon>Roseateles</taxon>
    </lineage>
</organism>
<proteinExistence type="predicted"/>
<dbReference type="EMBL" id="NISI01000002">
    <property type="protein sequence ID" value="OWR04818.1"/>
    <property type="molecule type" value="Genomic_DNA"/>
</dbReference>
<reference evidence="2 3" key="1">
    <citation type="journal article" date="2007" name="Int. J. Syst. Evol. Microbiol.">
        <title>Description of Pelomonas aquatica sp. nov. and Pelomonas puraquae sp. nov., isolated from industrial and haemodialysis water.</title>
        <authorList>
            <person name="Gomila M."/>
            <person name="Bowien B."/>
            <person name="Falsen E."/>
            <person name="Moore E.R."/>
            <person name="Lalucat J."/>
        </authorList>
    </citation>
    <scope>NUCLEOTIDE SEQUENCE [LARGE SCALE GENOMIC DNA]</scope>
    <source>
        <strain evidence="2 3">CCUG 52769</strain>
    </source>
</reference>
<accession>A0A254NHY7</accession>
<dbReference type="RefSeq" id="WP_088482952.1">
    <property type="nucleotide sequence ID" value="NZ_NISI01000002.1"/>
</dbReference>
<evidence type="ECO:0000256" key="1">
    <source>
        <dbReference type="SAM" id="MobiDB-lite"/>
    </source>
</evidence>
<comment type="caution">
    <text evidence="2">The sequence shown here is derived from an EMBL/GenBank/DDBJ whole genome shotgun (WGS) entry which is preliminary data.</text>
</comment>
<gene>
    <name evidence="2" type="ORF">CDO81_09610</name>
</gene>
<evidence type="ECO:0000313" key="2">
    <source>
        <dbReference type="EMBL" id="OWR04818.1"/>
    </source>
</evidence>
<keyword evidence="3" id="KW-1185">Reference proteome</keyword>
<sequence>MKSMNISRRLPSLQAFLARRPSRERHDPSLDTCMPDDAELADLQRLAQSLRQPRSSAHPRPLSRQDIELALDAGTRRYFPPRGETEVLERH</sequence>
<protein>
    <submittedName>
        <fullName evidence="2">Uncharacterized protein</fullName>
    </submittedName>
</protein>
<evidence type="ECO:0000313" key="3">
    <source>
        <dbReference type="Proteomes" id="UP000197446"/>
    </source>
</evidence>
<name>A0A254NHY7_9BURK</name>
<dbReference type="AlphaFoldDB" id="A0A254NHY7"/>